<sequence>MPKATISLCILAGLILAACATPEQAEQPVTKQSGTYQSETRSYAPVRLTSYNPLIRTDTNVCFDLRLLPKSWFVTKTVLATPQSNFFYDSVSLAASYSDLGMPIESVSANPIVAKYQNYLFVDLHWNFDAVDRTPGYLLPRFLDSPGAFIAYAEKKGLQAELIDGNTKSVVIKKYMDGNFALYGGTDPDTFCTREIGTDSPADASALGQCYLLDGQQRFWADFPFPAAAEPELDIIVEQVQAVLETIETPCE</sequence>
<gene>
    <name evidence="2" type="ORF">FF098_011160</name>
</gene>
<keyword evidence="1" id="KW-0732">Signal</keyword>
<evidence type="ECO:0000313" key="3">
    <source>
        <dbReference type="Proteomes" id="UP000818603"/>
    </source>
</evidence>
<name>A0ABX0HPA0_9PROT</name>
<dbReference type="RefSeq" id="WP_155140494.1">
    <property type="nucleotide sequence ID" value="NZ_BMGZ01000002.1"/>
</dbReference>
<evidence type="ECO:0000256" key="1">
    <source>
        <dbReference type="SAM" id="SignalP"/>
    </source>
</evidence>
<proteinExistence type="predicted"/>
<accession>A0ABX0HPA0</accession>
<protein>
    <recommendedName>
        <fullName evidence="4">Lipoprotein</fullName>
    </recommendedName>
</protein>
<evidence type="ECO:0008006" key="4">
    <source>
        <dbReference type="Google" id="ProtNLM"/>
    </source>
</evidence>
<comment type="caution">
    <text evidence="2">The sequence shown here is derived from an EMBL/GenBank/DDBJ whole genome shotgun (WGS) entry which is preliminary data.</text>
</comment>
<dbReference type="PROSITE" id="PS51257">
    <property type="entry name" value="PROKAR_LIPOPROTEIN"/>
    <property type="match status" value="1"/>
</dbReference>
<dbReference type="EMBL" id="VCJR02000002">
    <property type="protein sequence ID" value="NHK28465.1"/>
    <property type="molecule type" value="Genomic_DNA"/>
</dbReference>
<keyword evidence="3" id="KW-1185">Reference proteome</keyword>
<dbReference type="Proteomes" id="UP000818603">
    <property type="component" value="Unassembled WGS sequence"/>
</dbReference>
<reference evidence="2 3" key="1">
    <citation type="submission" date="2020-02" db="EMBL/GenBank/DDBJ databases">
        <title>Genome sequence of Parvularcula flava strain NH6-79.</title>
        <authorList>
            <person name="Abdul Karim M.H."/>
            <person name="Lam M.Q."/>
            <person name="Chen S.J."/>
            <person name="Yahya A."/>
            <person name="Shahir S."/>
            <person name="Shamsir M.S."/>
            <person name="Chong C.S."/>
        </authorList>
    </citation>
    <scope>NUCLEOTIDE SEQUENCE [LARGE SCALE GENOMIC DNA]</scope>
    <source>
        <strain evidence="2 3">NH6-79</strain>
    </source>
</reference>
<evidence type="ECO:0000313" key="2">
    <source>
        <dbReference type="EMBL" id="NHK28465.1"/>
    </source>
</evidence>
<feature type="chain" id="PRO_5047111046" description="Lipoprotein" evidence="1">
    <location>
        <begin position="26"/>
        <end position="252"/>
    </location>
</feature>
<organism evidence="2 3">
    <name type="scientific">Aquisalinus luteolus</name>
    <dbReference type="NCBI Taxonomy" id="1566827"/>
    <lineage>
        <taxon>Bacteria</taxon>
        <taxon>Pseudomonadati</taxon>
        <taxon>Pseudomonadota</taxon>
        <taxon>Alphaproteobacteria</taxon>
        <taxon>Parvularculales</taxon>
        <taxon>Parvularculaceae</taxon>
        <taxon>Aquisalinus</taxon>
    </lineage>
</organism>
<feature type="signal peptide" evidence="1">
    <location>
        <begin position="1"/>
        <end position="25"/>
    </location>
</feature>